<protein>
    <submittedName>
        <fullName evidence="1">Uncharacterized protein</fullName>
    </submittedName>
</protein>
<evidence type="ECO:0000313" key="1">
    <source>
        <dbReference type="EMBL" id="KAJ2764386.1"/>
    </source>
</evidence>
<accession>A0ACC1JP81</accession>
<feature type="non-terminal residue" evidence="1">
    <location>
        <position position="1"/>
    </location>
</feature>
<comment type="caution">
    <text evidence="1">The sequence shown here is derived from an EMBL/GenBank/DDBJ whole genome shotgun (WGS) entry which is preliminary data.</text>
</comment>
<gene>
    <name evidence="1" type="ORF">IWQ57_005186</name>
</gene>
<dbReference type="Proteomes" id="UP001140234">
    <property type="component" value="Unassembled WGS sequence"/>
</dbReference>
<name>A0ACC1JP81_9FUNG</name>
<evidence type="ECO:0000313" key="2">
    <source>
        <dbReference type="Proteomes" id="UP001140234"/>
    </source>
</evidence>
<sequence length="355" mass="37158">AAAAAAAAAVSSAPEAPSAPPSASRSGSTGNGDASAQGEKGAVVGSPVAQEQPSEPRANRSGSGGGRDRDRDRDPESGREGSWGRARDRQRARHPDAESASREHHSVRGSPARHGRSVERVDTHSLKRPHDSQTGGSSSGAEPRRQRAPGSSDQEQPRRQPSPQPAAKMSSEEVDRKRKELRAQLQRQQEEKQKQGRQGDGGEPAGRRDWGGRGTPAKHGSGKDSPKPGDGASREPGGRRGRHGGGRSPDPGAADHAQQPQPQQQKRPALSTQPAQSGRADRDPRRSGRGSRRAPEDSAPPLRGSGGQQGRRGSESADGKGAGDQPGGGGGGRRGPKRGRGTEPRDWDDGKRPRN</sequence>
<organism evidence="1 2">
    <name type="scientific">Coemansia nantahalensis</name>
    <dbReference type="NCBI Taxonomy" id="2789366"/>
    <lineage>
        <taxon>Eukaryota</taxon>
        <taxon>Fungi</taxon>
        <taxon>Fungi incertae sedis</taxon>
        <taxon>Zoopagomycota</taxon>
        <taxon>Kickxellomycotina</taxon>
        <taxon>Kickxellomycetes</taxon>
        <taxon>Kickxellales</taxon>
        <taxon>Kickxellaceae</taxon>
        <taxon>Coemansia</taxon>
    </lineage>
</organism>
<keyword evidence="2" id="KW-1185">Reference proteome</keyword>
<reference evidence="1" key="1">
    <citation type="submission" date="2022-07" db="EMBL/GenBank/DDBJ databases">
        <title>Phylogenomic reconstructions and comparative analyses of Kickxellomycotina fungi.</title>
        <authorList>
            <person name="Reynolds N.K."/>
            <person name="Stajich J.E."/>
            <person name="Barry K."/>
            <person name="Grigoriev I.V."/>
            <person name="Crous P."/>
            <person name="Smith M.E."/>
        </authorList>
    </citation>
    <scope>NUCLEOTIDE SEQUENCE</scope>
    <source>
        <strain evidence="1">CBS 109366</strain>
    </source>
</reference>
<proteinExistence type="predicted"/>
<dbReference type="EMBL" id="JANBUJ010002368">
    <property type="protein sequence ID" value="KAJ2764386.1"/>
    <property type="molecule type" value="Genomic_DNA"/>
</dbReference>